<dbReference type="AlphaFoldDB" id="A0A6I3RXT0"/>
<keyword evidence="1" id="KW-0808">Transferase</keyword>
<dbReference type="PANTHER" id="PTHR43451:SF1">
    <property type="entry name" value="ACETYLTRANSFERASE"/>
    <property type="match status" value="1"/>
</dbReference>
<dbReference type="GO" id="GO:0016747">
    <property type="term" value="F:acyltransferase activity, transferring groups other than amino-acyl groups"/>
    <property type="evidence" value="ECO:0007669"/>
    <property type="project" value="InterPro"/>
</dbReference>
<dbReference type="InterPro" id="IPR016181">
    <property type="entry name" value="Acyl_CoA_acyltransferase"/>
</dbReference>
<protein>
    <submittedName>
        <fullName evidence="1">GNAT family N-acetyltransferase</fullName>
    </submittedName>
</protein>
<dbReference type="PANTHER" id="PTHR43451">
    <property type="entry name" value="ACETYLTRANSFERASE (GNAT) FAMILY PROTEIN"/>
    <property type="match status" value="1"/>
</dbReference>
<dbReference type="PROSITE" id="PS51186">
    <property type="entry name" value="GNAT"/>
    <property type="match status" value="1"/>
</dbReference>
<dbReference type="SUPFAM" id="SSF55729">
    <property type="entry name" value="Acyl-CoA N-acyltransferases (Nat)"/>
    <property type="match status" value="1"/>
</dbReference>
<reference evidence="1 2" key="1">
    <citation type="journal article" date="2019" name="Nat. Med.">
        <title>A library of human gut bacterial isolates paired with longitudinal multiomics data enables mechanistic microbiome research.</title>
        <authorList>
            <person name="Poyet M."/>
            <person name="Groussin M."/>
            <person name="Gibbons S.M."/>
            <person name="Avila-Pacheco J."/>
            <person name="Jiang X."/>
            <person name="Kearney S.M."/>
            <person name="Perrotta A.R."/>
            <person name="Berdy B."/>
            <person name="Zhao S."/>
            <person name="Lieberman T.D."/>
            <person name="Swanson P.K."/>
            <person name="Smith M."/>
            <person name="Roesemann S."/>
            <person name="Alexander J.E."/>
            <person name="Rich S.A."/>
            <person name="Livny J."/>
            <person name="Vlamakis H."/>
            <person name="Clish C."/>
            <person name="Bullock K."/>
            <person name="Deik A."/>
            <person name="Scott J."/>
            <person name="Pierce K.A."/>
            <person name="Xavier R.J."/>
            <person name="Alm E.J."/>
        </authorList>
    </citation>
    <scope>NUCLEOTIDE SEQUENCE [LARGE SCALE GENOMIC DNA]</scope>
    <source>
        <strain evidence="1 2">BIOML-A2</strain>
    </source>
</reference>
<dbReference type="EMBL" id="WNCL01000006">
    <property type="protein sequence ID" value="MTU42612.1"/>
    <property type="molecule type" value="Genomic_DNA"/>
</dbReference>
<dbReference type="CDD" id="cd04301">
    <property type="entry name" value="NAT_SF"/>
    <property type="match status" value="1"/>
</dbReference>
<dbReference type="InterPro" id="IPR000182">
    <property type="entry name" value="GNAT_dom"/>
</dbReference>
<dbReference type="Pfam" id="PF13673">
    <property type="entry name" value="Acetyltransf_10"/>
    <property type="match status" value="1"/>
</dbReference>
<evidence type="ECO:0000313" key="1">
    <source>
        <dbReference type="EMBL" id="MTU42612.1"/>
    </source>
</evidence>
<dbReference type="InterPro" id="IPR052564">
    <property type="entry name" value="N-acetyltrans/Recomb-assoc"/>
</dbReference>
<evidence type="ECO:0000313" key="2">
    <source>
        <dbReference type="Proteomes" id="UP000462362"/>
    </source>
</evidence>
<proteinExistence type="predicted"/>
<dbReference type="Proteomes" id="UP000462362">
    <property type="component" value="Unassembled WGS sequence"/>
</dbReference>
<dbReference type="GeneID" id="43349207"/>
<organism evidence="1 2">
    <name type="scientific">Parasutterella excrementihominis</name>
    <dbReference type="NCBI Taxonomy" id="487175"/>
    <lineage>
        <taxon>Bacteria</taxon>
        <taxon>Pseudomonadati</taxon>
        <taxon>Pseudomonadota</taxon>
        <taxon>Betaproteobacteria</taxon>
        <taxon>Burkholderiales</taxon>
        <taxon>Sutterellaceae</taxon>
        <taxon>Parasutterella</taxon>
    </lineage>
</organism>
<dbReference type="Gene3D" id="3.40.630.30">
    <property type="match status" value="1"/>
</dbReference>
<accession>A0A6I3RXT0</accession>
<sequence>MLLIRKYQASDCADLAELFYSTVHTANAKDYSKEQLDAWAPRSRNLKDWNRDFEKHISFVAIDDRTIVGFGDIEENGYLDRLFVRPDYQRMGIGTAICNKLEGAVQGNVFTHASITAKPFFEKRGYKVIKRQTVKRRGVLLTNFVMEYRR</sequence>
<gene>
    <name evidence="1" type="ORF">GMD42_03040</name>
</gene>
<name>A0A6I3RXT0_9BURK</name>
<comment type="caution">
    <text evidence="1">The sequence shown here is derived from an EMBL/GenBank/DDBJ whole genome shotgun (WGS) entry which is preliminary data.</text>
</comment>
<dbReference type="RefSeq" id="WP_008810532.1">
    <property type="nucleotide sequence ID" value="NZ_CAJUON010000003.1"/>
</dbReference>